<keyword evidence="1" id="KW-0343">GTPase activation</keyword>
<dbReference type="Gene3D" id="3.40.50.11210">
    <property type="entry name" value="Rap/Ran-GAP"/>
    <property type="match status" value="1"/>
</dbReference>
<evidence type="ECO:0000256" key="1">
    <source>
        <dbReference type="ARBA" id="ARBA00022468"/>
    </source>
</evidence>
<dbReference type="GO" id="GO:0051056">
    <property type="term" value="P:regulation of small GTPase mediated signal transduction"/>
    <property type="evidence" value="ECO:0007669"/>
    <property type="project" value="InterPro"/>
</dbReference>
<dbReference type="InterPro" id="IPR035974">
    <property type="entry name" value="Rap/Ran-GAP_sf"/>
</dbReference>
<gene>
    <name evidence="4" type="primary">TSC2</name>
    <name evidence="4" type="ORF">NPIL_602331</name>
</gene>
<organism evidence="4 5">
    <name type="scientific">Nephila pilipes</name>
    <name type="common">Giant wood spider</name>
    <name type="synonym">Nephila maculata</name>
    <dbReference type="NCBI Taxonomy" id="299642"/>
    <lineage>
        <taxon>Eukaryota</taxon>
        <taxon>Metazoa</taxon>
        <taxon>Ecdysozoa</taxon>
        <taxon>Arthropoda</taxon>
        <taxon>Chelicerata</taxon>
        <taxon>Arachnida</taxon>
        <taxon>Araneae</taxon>
        <taxon>Araneomorphae</taxon>
        <taxon>Entelegynae</taxon>
        <taxon>Araneoidea</taxon>
        <taxon>Nephilidae</taxon>
        <taxon>Nephila</taxon>
    </lineage>
</organism>
<dbReference type="FunFam" id="3.40.50.11210:FF:000001">
    <property type="entry name" value="Ral GTPase-activating protein subunit alpha-1 isoform 1"/>
    <property type="match status" value="1"/>
</dbReference>
<feature type="compositionally biased region" description="Basic and acidic residues" evidence="2">
    <location>
        <begin position="1253"/>
        <end position="1273"/>
    </location>
</feature>
<evidence type="ECO:0000259" key="3">
    <source>
        <dbReference type="PROSITE" id="PS50085"/>
    </source>
</evidence>
<dbReference type="SUPFAM" id="SSF111347">
    <property type="entry name" value="Rap/Ran-GAP"/>
    <property type="match status" value="1"/>
</dbReference>
<dbReference type="InterPro" id="IPR024584">
    <property type="entry name" value="Tuberin_N"/>
</dbReference>
<dbReference type="PANTHER" id="PTHR10063:SF0">
    <property type="entry name" value="TUBERIN"/>
    <property type="match status" value="1"/>
</dbReference>
<dbReference type="InterPro" id="IPR011989">
    <property type="entry name" value="ARM-like"/>
</dbReference>
<dbReference type="Pfam" id="PF03542">
    <property type="entry name" value="Tuberin"/>
    <property type="match status" value="1"/>
</dbReference>
<dbReference type="GO" id="GO:0033596">
    <property type="term" value="C:TSC1-TSC2 complex"/>
    <property type="evidence" value="ECO:0007669"/>
    <property type="project" value="InterPro"/>
</dbReference>
<dbReference type="InterPro" id="IPR003913">
    <property type="entry name" value="Tuberin"/>
</dbReference>
<reference evidence="4" key="1">
    <citation type="submission" date="2020-08" db="EMBL/GenBank/DDBJ databases">
        <title>Multicomponent nature underlies the extraordinary mechanical properties of spider dragline silk.</title>
        <authorList>
            <person name="Kono N."/>
            <person name="Nakamura H."/>
            <person name="Mori M."/>
            <person name="Yoshida Y."/>
            <person name="Ohtoshi R."/>
            <person name="Malay A.D."/>
            <person name="Moran D.A.P."/>
            <person name="Tomita M."/>
            <person name="Numata K."/>
            <person name="Arakawa K."/>
        </authorList>
    </citation>
    <scope>NUCLEOTIDE SEQUENCE</scope>
</reference>
<dbReference type="GO" id="GO:0046627">
    <property type="term" value="P:negative regulation of insulin receptor signaling pathway"/>
    <property type="evidence" value="ECO:0007669"/>
    <property type="project" value="TreeGrafter"/>
</dbReference>
<dbReference type="GO" id="GO:0032007">
    <property type="term" value="P:negative regulation of TOR signaling"/>
    <property type="evidence" value="ECO:0007669"/>
    <property type="project" value="InterPro"/>
</dbReference>
<feature type="domain" description="Rap-GAP" evidence="3">
    <location>
        <begin position="1393"/>
        <end position="1623"/>
    </location>
</feature>
<feature type="compositionally biased region" description="Polar residues" evidence="2">
    <location>
        <begin position="1333"/>
        <end position="1348"/>
    </location>
</feature>
<feature type="region of interest" description="Disordered" evidence="2">
    <location>
        <begin position="1206"/>
        <end position="1226"/>
    </location>
</feature>
<sequence length="1648" mass="187523">MSKKEKSLHEKVKNFFGRRDTTPINFEGLRAVPYVVSPEVFKDIGSENNVSHRIKSLKDLYEHVYTKKLAEFHVEAICTHIQDLLNVNQSTETRHIVFQFYCGLIHGQFGNLTIMRSYFFRLILLHNLPDDLMPRFDMLKALSDNGKTITNFEEEMGPFLLNLFLDFVAVGKEAELLALFTNVIKFNAAYLDDYIIDGFVKQIKNLCSRSRKDEDVQESLNVFEAILCYSHLPKTALHSFICTLCITVNLENFVPCSWKQMRNLMGTYAGHSVIFYLCKMLQDLTNHPDPKIIRGAVYFIGMALWGSNKVLTLKVPPTAVIPSFLRAIDRNDKIIAYEIILALNKLVSECGDQLEYGLVWDAILEVTGKILLYPEFHTTSASSFCTKALQDFITLAAKHCPEDSHESLYKIIDQCSEFRNEQSIKQLILYKEKKLERFNSDFPSVFSELIEKFFRNESRAAIQLEVLKVVQRLRPKSLHCFEDDVVDQIILQHISHAVTIHDVAVRKEAVKLLIAMAETKSGPCFYEIMEIIEKIMRRMIECLKLGDTSTESCSDVVSGIEGLISIFKKKLFDVYSHHCIEVFNLLVLHMQQQYQNLLYGEEVIKIRKMILEFFFQIRANKRRQIGLLINNSLDYCLFLLCGSDDDKDPAGSVPSSPAPGSPSLVPSVSYLNFGQAYQVILTCLKEEKDWNVLELVFGELPILLRNKALILCGKCSVNALCSILYNLIHDKSGIPGILKNAPPRLTRTDVHCHIFPCVAALTSYHSSIDSHIQRLLNHCLQSGLVSRSAKICMEGLTLCLLEMQNSMLKLLPEMLLKLSKISATKIVAVPVLEFLSNLIRLPHLYVSFVEDQYMSIFAIALPYTNPFKFNQYTVALAHHVLSMWFLKCRIPFRRDFAKFIAKGLRSNLNVPRELPTQKDVENSSNEMSTDAILNLHTELMETGLDLMARFTFGMCTNVPQRSPIAEFLLEKGQKSSWLVGNKIVTITTSGCGTKSFKHGLCENCYTSSHEMTKSLETVDPIFMEPDAFDLGPEKFSSQRKRHCSAIQRTNTTISKDILSNINKSKDDITLHYKRNRDLDYSRRHHISCEPEAEFSTSTVSTDLESKEKEKINHHLCSCWCTSWAEVHIRRPTGSTSWMMRIQNQLFLPSAPPEVPLSVLSSLILPQQVVEEEEESEVGGMPSSESDILSLIESEKELSCEGAIEITSSQKSNTSMRRTNSSPDMNTGWLQQSLEAETKYPTLEKSVVPDQDQMELKQQSEKTTRKQDPNERMKPKNLKLDLSSINKNRSYSVRTDLSADREAIVSAPLEKRLYSHDVQQSASGSFRDRGHTISVMSPSRPTGSENSAKTPEVSHRSGMSPSFVFLQLFHNSSFGPATQKPILLQQTEINNRALNVLDHIPPYDTHKIGVVYVDQGQADNEVAILSNDFGSARYVAFLQGLGTMVKLSDIDPKKTYLGGLETNGEDGQLGLIWHDDVMQVVFHVATFMRNKESDEMRNEKKKHVANDSVMIVYNESEKDFEMSTIKGRVTNAWIIIQPEDFDCNIVSVKHRSEELIEMFGHTESYLVSDKSLPVFIRQMALHANLASLIISRNQQSSPKFAQVSNWLERLRAIKRLRSKVLEDLKKKNENFEFESPYDANDYDDFTDYV</sequence>
<accession>A0A8X6TGJ4</accession>
<dbReference type="PANTHER" id="PTHR10063">
    <property type="entry name" value="TUBERIN"/>
    <property type="match status" value="1"/>
</dbReference>
<dbReference type="GO" id="GO:0005634">
    <property type="term" value="C:nucleus"/>
    <property type="evidence" value="ECO:0007669"/>
    <property type="project" value="InterPro"/>
</dbReference>
<evidence type="ECO:0000313" key="5">
    <source>
        <dbReference type="Proteomes" id="UP000887013"/>
    </source>
</evidence>
<dbReference type="Pfam" id="PF02145">
    <property type="entry name" value="Rap_GAP"/>
    <property type="match status" value="1"/>
</dbReference>
<dbReference type="OrthoDB" id="5797019at2759"/>
<dbReference type="GO" id="GO:0051898">
    <property type="term" value="P:negative regulation of phosphatidylinositol 3-kinase/protein kinase B signal transduction"/>
    <property type="evidence" value="ECO:0007669"/>
    <property type="project" value="TreeGrafter"/>
</dbReference>
<evidence type="ECO:0000313" key="4">
    <source>
        <dbReference type="EMBL" id="GFT14547.1"/>
    </source>
</evidence>
<evidence type="ECO:0000256" key="2">
    <source>
        <dbReference type="SAM" id="MobiDB-lite"/>
    </source>
</evidence>
<feature type="region of interest" description="Disordered" evidence="2">
    <location>
        <begin position="1242"/>
        <end position="1275"/>
    </location>
</feature>
<dbReference type="Proteomes" id="UP000887013">
    <property type="component" value="Unassembled WGS sequence"/>
</dbReference>
<keyword evidence="5" id="KW-1185">Reference proteome</keyword>
<dbReference type="InterPro" id="IPR000331">
    <property type="entry name" value="Rap/Ran_GAP_dom"/>
</dbReference>
<dbReference type="GO" id="GO:0051726">
    <property type="term" value="P:regulation of cell cycle"/>
    <property type="evidence" value="ECO:0007669"/>
    <property type="project" value="TreeGrafter"/>
</dbReference>
<dbReference type="PRINTS" id="PR01431">
    <property type="entry name" value="TUBERIN"/>
</dbReference>
<dbReference type="InterPro" id="IPR027107">
    <property type="entry name" value="Tuberin/Ral-act_asu"/>
</dbReference>
<dbReference type="InterPro" id="IPR016024">
    <property type="entry name" value="ARM-type_fold"/>
</dbReference>
<dbReference type="GO" id="GO:0030178">
    <property type="term" value="P:negative regulation of Wnt signaling pathway"/>
    <property type="evidence" value="ECO:0007669"/>
    <property type="project" value="TreeGrafter"/>
</dbReference>
<dbReference type="PROSITE" id="PS50085">
    <property type="entry name" value="RAPGAP"/>
    <property type="match status" value="1"/>
</dbReference>
<proteinExistence type="predicted"/>
<feature type="region of interest" description="Disordered" evidence="2">
    <location>
        <begin position="1319"/>
        <end position="1355"/>
    </location>
</feature>
<comment type="caution">
    <text evidence="4">The sequence shown here is derived from an EMBL/GenBank/DDBJ whole genome shotgun (WGS) entry which is preliminary data.</text>
</comment>
<dbReference type="EMBL" id="BMAW01104451">
    <property type="protein sequence ID" value="GFT14547.1"/>
    <property type="molecule type" value="Genomic_DNA"/>
</dbReference>
<dbReference type="Gene3D" id="1.25.10.10">
    <property type="entry name" value="Leucine-rich Repeat Variant"/>
    <property type="match status" value="1"/>
</dbReference>
<protein>
    <submittedName>
        <fullName evidence="4">Tuberin</fullName>
    </submittedName>
</protein>
<dbReference type="SUPFAM" id="SSF48371">
    <property type="entry name" value="ARM repeat"/>
    <property type="match status" value="1"/>
</dbReference>
<name>A0A8X6TGJ4_NEPPI</name>
<dbReference type="GO" id="GO:0005096">
    <property type="term" value="F:GTPase activator activity"/>
    <property type="evidence" value="ECO:0007669"/>
    <property type="project" value="UniProtKB-KW"/>
</dbReference>
<dbReference type="InterPro" id="IPR018515">
    <property type="entry name" value="Tuberin-type_domain"/>
</dbReference>
<dbReference type="Pfam" id="PF11864">
    <property type="entry name" value="DUF3384"/>
    <property type="match status" value="1"/>
</dbReference>